<feature type="compositionally biased region" description="Basic and acidic residues" evidence="2">
    <location>
        <begin position="760"/>
        <end position="769"/>
    </location>
</feature>
<dbReference type="OrthoDB" id="445007at2759"/>
<dbReference type="InterPro" id="IPR016158">
    <property type="entry name" value="Cullin_homology"/>
</dbReference>
<dbReference type="GO" id="GO:0070979">
    <property type="term" value="P:protein K11-linked ubiquitination"/>
    <property type="evidence" value="ECO:0007669"/>
    <property type="project" value="TreeGrafter"/>
</dbReference>
<dbReference type="PROSITE" id="PS50069">
    <property type="entry name" value="CULLIN_2"/>
    <property type="match status" value="1"/>
</dbReference>
<dbReference type="Pfam" id="PF05721">
    <property type="entry name" value="PhyH"/>
    <property type="match status" value="1"/>
</dbReference>
<comment type="similarity">
    <text evidence="1">Belongs to the cullin family.</text>
</comment>
<proteinExistence type="inferred from homology"/>
<feature type="region of interest" description="Disordered" evidence="2">
    <location>
        <begin position="268"/>
        <end position="289"/>
    </location>
</feature>
<protein>
    <submittedName>
        <fullName evidence="3">Uncharacterized protein</fullName>
    </submittedName>
</protein>
<dbReference type="GO" id="GO:0007091">
    <property type="term" value="P:metaphase/anaphase transition of mitotic cell cycle"/>
    <property type="evidence" value="ECO:0007669"/>
    <property type="project" value="TreeGrafter"/>
</dbReference>
<dbReference type="InterPro" id="IPR008775">
    <property type="entry name" value="Phytyl_CoA_dOase-like"/>
</dbReference>
<dbReference type="InterPro" id="IPR036317">
    <property type="entry name" value="Cullin_homology_sf"/>
</dbReference>
<dbReference type="Gene3D" id="1.20.1310.10">
    <property type="entry name" value="Cullin Repeats"/>
    <property type="match status" value="1"/>
</dbReference>
<feature type="compositionally biased region" description="Basic and acidic residues" evidence="2">
    <location>
        <begin position="271"/>
        <end position="289"/>
    </location>
</feature>
<evidence type="ECO:0000256" key="2">
    <source>
        <dbReference type="SAM" id="MobiDB-lite"/>
    </source>
</evidence>
<feature type="region of interest" description="Disordered" evidence="2">
    <location>
        <begin position="828"/>
        <end position="865"/>
    </location>
</feature>
<dbReference type="PANTHER" id="PTHR45957:SF1">
    <property type="entry name" value="ANAPHASE-PROMOTING COMPLEX SUBUNIT 2"/>
    <property type="match status" value="1"/>
</dbReference>
<dbReference type="GO" id="GO:0005680">
    <property type="term" value="C:anaphase-promoting complex"/>
    <property type="evidence" value="ECO:0007669"/>
    <property type="project" value="TreeGrafter"/>
</dbReference>
<gene>
    <name evidence="3" type="ORF">CTOB1V02_LOCUS9823</name>
</gene>
<evidence type="ECO:0000256" key="1">
    <source>
        <dbReference type="PROSITE-ProRule" id="PRU00330"/>
    </source>
</evidence>
<dbReference type="PANTHER" id="PTHR45957">
    <property type="entry name" value="ANAPHASE-PROMOTING COMPLEX SUBUNIT 2"/>
    <property type="match status" value="1"/>
</dbReference>
<organism evidence="3">
    <name type="scientific">Cyprideis torosa</name>
    <dbReference type="NCBI Taxonomy" id="163714"/>
    <lineage>
        <taxon>Eukaryota</taxon>
        <taxon>Metazoa</taxon>
        <taxon>Ecdysozoa</taxon>
        <taxon>Arthropoda</taxon>
        <taxon>Crustacea</taxon>
        <taxon>Oligostraca</taxon>
        <taxon>Ostracoda</taxon>
        <taxon>Podocopa</taxon>
        <taxon>Podocopida</taxon>
        <taxon>Cytherocopina</taxon>
        <taxon>Cytheroidea</taxon>
        <taxon>Cytherideidae</taxon>
        <taxon>Cyprideis</taxon>
    </lineage>
</organism>
<name>A0A7R8ZU74_9CRUS</name>
<dbReference type="EMBL" id="OB664085">
    <property type="protein sequence ID" value="CAD7231982.1"/>
    <property type="molecule type" value="Genomic_DNA"/>
</dbReference>
<reference evidence="3" key="1">
    <citation type="submission" date="2020-11" db="EMBL/GenBank/DDBJ databases">
        <authorList>
            <person name="Tran Van P."/>
        </authorList>
    </citation>
    <scope>NUCLEOTIDE SEQUENCE</scope>
</reference>
<dbReference type="SUPFAM" id="SSF51197">
    <property type="entry name" value="Clavaminate synthase-like"/>
    <property type="match status" value="1"/>
</dbReference>
<dbReference type="InterPro" id="IPR044554">
    <property type="entry name" value="ANAPC2"/>
</dbReference>
<dbReference type="Gene3D" id="2.60.120.620">
    <property type="entry name" value="q2cbj1_9rhob like domain"/>
    <property type="match status" value="1"/>
</dbReference>
<dbReference type="InterPro" id="IPR057975">
    <property type="entry name" value="TPR_ANAPC2"/>
</dbReference>
<accession>A0A7R8ZU74</accession>
<dbReference type="Pfam" id="PF25773">
    <property type="entry name" value="TPR_ANAPC2"/>
    <property type="match status" value="1"/>
</dbReference>
<feature type="non-terminal residue" evidence="3">
    <location>
        <position position="1"/>
    </location>
</feature>
<feature type="region of interest" description="Disordered" evidence="2">
    <location>
        <begin position="760"/>
        <end position="789"/>
    </location>
</feature>
<dbReference type="SUPFAM" id="SSF75632">
    <property type="entry name" value="Cullin homology domain"/>
    <property type="match status" value="1"/>
</dbReference>
<evidence type="ECO:0000313" key="3">
    <source>
        <dbReference type="EMBL" id="CAD7231982.1"/>
    </source>
</evidence>
<sequence>MEQTPSSVYKNQFLKNGYCVIENFLSAEETASLRNEMDNIIASIDPDSENKRICFSALRHGYYHAKEDYFVTSSDKIRHFYDTSALDKDGKLLVPKEKAVNKVGHSLHWMNPVFKKTTFSSKVQEVARTLGFEDPHVVQSMYIFKQPNFGEEVIPHQDASYLFNSPTKGIGFWLALDDATLENGCLWFWPGSQDKPIERRFVRNPNGNVTPLVYVGPEYIDVPKDQWVPAPVKKGDCIIIHGKVCTNMTLFDAFLRGSVGPDLSFFLGSGSRKDPTEEGPNKDPRPEDDASRVVSASCQFLLKFQLTSSLQALSIASRDLIVSKIQAMDFILQQAVNPVVLELHVLSELPKWSQREVYTWFLLSVETILKEQFVEKFWRRIHQEQVDPSSFPQALSGLVSEDLPSISHLLALSQSLYRALDLQGTGLLPPSAWIRRALRTALQTSCQPEYYKHIRAFLTQQIAEGEIEPTTPKGPIDIREVNGVLTSLGIWSPLMSRCCQEVFQNQIRTRVKIYCGEDLGTSYIKLLEEWLQEVRLQWIEGLSARPEFEELSSELKFLLGNSSALYEEEIQREQLGLSLFLPPKSSDPSGPSEQNEAWELFLHEELAKMRISQLFLVIIGTIQGSRIFAFVRRGKLLPMRRRKAFRLPITDFPESMPALDDLRCCLEKCGKDLQPILVMSLREAFENRLLHAGVGTDEIILAFISAIKALRHLDNSGVILSLAVEPIRKYLRNREDTIRRVILSLTDDAAGGGASDLMEELQRDQRAEAEADSSDLDPDAPLHYPPEESKLQQLDAMSTVDYCGQDLAPEIGSLVGTTGEASQEVVAVASSEGGGGQGEDIPPVSGDDEEMTNGESTTTGRRKLPKNERAWLTWNPDPWIAAQATGIMSKRHRTADMFTILINIYGSRDLFVAEYRSLLADRILGSLDCDIQKEIRQLELLKKRFGENPLVECEVMLRDVHDSKRLNGLVHREKTPPRECSDWLAILVAVAPEEAESSYVPEKVVQFPLFRVEATVLSAQFWPELKDENSIEMPK</sequence>
<dbReference type="AlphaFoldDB" id="A0A7R8ZU74"/>